<keyword evidence="2" id="KW-0175">Coiled coil</keyword>
<dbReference type="Pfam" id="PF03763">
    <property type="entry name" value="Remorin_C"/>
    <property type="match status" value="1"/>
</dbReference>
<dbReference type="PANTHER" id="PTHR31471:SF51">
    <property type="entry name" value="REMORIN FAMILY PROTEIN"/>
    <property type="match status" value="1"/>
</dbReference>
<feature type="coiled-coil region" evidence="2">
    <location>
        <begin position="225"/>
        <end position="307"/>
    </location>
</feature>
<dbReference type="PANTHER" id="PTHR31471">
    <property type="entry name" value="OS02G0116800 PROTEIN"/>
    <property type="match status" value="1"/>
</dbReference>
<organism evidence="5 6">
    <name type="scientific">Perilla frutescens var. hirtella</name>
    <name type="common">Perilla citriodora</name>
    <name type="synonym">Perilla setoyensis</name>
    <dbReference type="NCBI Taxonomy" id="608512"/>
    <lineage>
        <taxon>Eukaryota</taxon>
        <taxon>Viridiplantae</taxon>
        <taxon>Streptophyta</taxon>
        <taxon>Embryophyta</taxon>
        <taxon>Tracheophyta</taxon>
        <taxon>Spermatophyta</taxon>
        <taxon>Magnoliopsida</taxon>
        <taxon>eudicotyledons</taxon>
        <taxon>Gunneridae</taxon>
        <taxon>Pentapetalae</taxon>
        <taxon>asterids</taxon>
        <taxon>lamiids</taxon>
        <taxon>Lamiales</taxon>
        <taxon>Lamiaceae</taxon>
        <taxon>Nepetoideae</taxon>
        <taxon>Elsholtzieae</taxon>
        <taxon>Perilla</taxon>
    </lineage>
</organism>
<evidence type="ECO:0000313" key="6">
    <source>
        <dbReference type="Proteomes" id="UP001190926"/>
    </source>
</evidence>
<evidence type="ECO:0000256" key="3">
    <source>
        <dbReference type="SAM" id="MobiDB-lite"/>
    </source>
</evidence>
<comment type="similarity">
    <text evidence="1">Belongs to the remorin family.</text>
</comment>
<evidence type="ECO:0000259" key="4">
    <source>
        <dbReference type="Pfam" id="PF03763"/>
    </source>
</evidence>
<comment type="caution">
    <text evidence="5">The sequence shown here is derived from an EMBL/GenBank/DDBJ whole genome shotgun (WGS) entry which is preliminary data.</text>
</comment>
<feature type="compositionally biased region" description="Basic and acidic residues" evidence="3">
    <location>
        <begin position="14"/>
        <end position="29"/>
    </location>
</feature>
<feature type="compositionally biased region" description="Basic and acidic residues" evidence="3">
    <location>
        <begin position="122"/>
        <end position="135"/>
    </location>
</feature>
<evidence type="ECO:0000256" key="2">
    <source>
        <dbReference type="SAM" id="Coils"/>
    </source>
</evidence>
<reference evidence="5 6" key="1">
    <citation type="journal article" date="2021" name="Nat. Commun.">
        <title>Incipient diploidization of the medicinal plant Perilla within 10,000 years.</title>
        <authorList>
            <person name="Zhang Y."/>
            <person name="Shen Q."/>
            <person name="Leng L."/>
            <person name="Zhang D."/>
            <person name="Chen S."/>
            <person name="Shi Y."/>
            <person name="Ning Z."/>
            <person name="Chen S."/>
        </authorList>
    </citation>
    <scope>NUCLEOTIDE SEQUENCE [LARGE SCALE GENOMIC DNA]</scope>
    <source>
        <strain evidence="6">cv. PC099</strain>
    </source>
</reference>
<protein>
    <submittedName>
        <fullName evidence="5">Remorin family protein</fullName>
    </submittedName>
</protein>
<feature type="region of interest" description="Disordered" evidence="3">
    <location>
        <begin position="1"/>
        <end position="49"/>
    </location>
</feature>
<dbReference type="Proteomes" id="UP001190926">
    <property type="component" value="Unassembled WGS sequence"/>
</dbReference>
<accession>A0AAD4NWU1</accession>
<evidence type="ECO:0000313" key="5">
    <source>
        <dbReference type="EMBL" id="KAH6755362.1"/>
    </source>
</evidence>
<keyword evidence="6" id="KW-1185">Reference proteome</keyword>
<sequence length="321" mass="36523">MESLIKQTRSRFGGSKEDRSSSSTADKKIPPQKTQSFREKKKSQGWVKKQLPRQMSWEYDFSSSEYPTAVAAAAYAIQSLEESNSWDKKERDYGTDKSLSKKKSRVDETEEQPEPLKSVLRSSDETSRSSFKDDGSTSTSKRLPDKKPTKKISFADMEEVSNNKAEKLPVQKVPSLNRPPSFAEQLNMAALPKPERQPTITQPFQSARTPGPQDSVADAWEKEEMASIKERYEKLRATIDEWELKKKKKAKRKTERIEAELDKRKAKALKKYNSAMARIESVAGGARSQAEENRRNEEFKVKEKANKIRATGKVPATCLCF</sequence>
<evidence type="ECO:0000256" key="1">
    <source>
        <dbReference type="ARBA" id="ARBA00005711"/>
    </source>
</evidence>
<gene>
    <name evidence="5" type="ORF">C2S53_013913</name>
</gene>
<name>A0AAD4NWU1_PERFH</name>
<dbReference type="AlphaFoldDB" id="A0AAD4NWU1"/>
<proteinExistence type="inferred from homology"/>
<feature type="region of interest" description="Disordered" evidence="3">
    <location>
        <begin position="80"/>
        <end position="180"/>
    </location>
</feature>
<feature type="region of interest" description="Disordered" evidence="3">
    <location>
        <begin position="194"/>
        <end position="215"/>
    </location>
</feature>
<dbReference type="EMBL" id="SDAM02029610">
    <property type="protein sequence ID" value="KAH6755362.1"/>
    <property type="molecule type" value="Genomic_DNA"/>
</dbReference>
<feature type="compositionally biased region" description="Basic and acidic residues" evidence="3">
    <location>
        <begin position="85"/>
        <end position="99"/>
    </location>
</feature>
<feature type="domain" description="Remorin C-terminal" evidence="4">
    <location>
        <begin position="214"/>
        <end position="316"/>
    </location>
</feature>
<dbReference type="InterPro" id="IPR005516">
    <property type="entry name" value="Remorin_C"/>
</dbReference>
<feature type="compositionally biased region" description="Polar residues" evidence="3">
    <location>
        <begin position="198"/>
        <end position="208"/>
    </location>
</feature>